<feature type="region of interest" description="Disordered" evidence="1">
    <location>
        <begin position="1"/>
        <end position="25"/>
    </location>
</feature>
<proteinExistence type="predicted"/>
<feature type="compositionally biased region" description="Basic and acidic residues" evidence="1">
    <location>
        <begin position="72"/>
        <end position="83"/>
    </location>
</feature>
<feature type="region of interest" description="Disordered" evidence="1">
    <location>
        <begin position="68"/>
        <end position="98"/>
    </location>
</feature>
<dbReference type="Proteomes" id="UP000269721">
    <property type="component" value="Unassembled WGS sequence"/>
</dbReference>
<evidence type="ECO:0000313" key="2">
    <source>
        <dbReference type="EMBL" id="RKO84394.1"/>
    </source>
</evidence>
<accession>A0A4P9VXF5</accession>
<evidence type="ECO:0000313" key="3">
    <source>
        <dbReference type="Proteomes" id="UP000269721"/>
    </source>
</evidence>
<protein>
    <submittedName>
        <fullName evidence="2">Uncharacterized protein</fullName>
    </submittedName>
</protein>
<organism evidence="2 3">
    <name type="scientific">Blyttiomyces helicus</name>
    <dbReference type="NCBI Taxonomy" id="388810"/>
    <lineage>
        <taxon>Eukaryota</taxon>
        <taxon>Fungi</taxon>
        <taxon>Fungi incertae sedis</taxon>
        <taxon>Chytridiomycota</taxon>
        <taxon>Chytridiomycota incertae sedis</taxon>
        <taxon>Chytridiomycetes</taxon>
        <taxon>Chytridiomycetes incertae sedis</taxon>
        <taxon>Blyttiomyces</taxon>
    </lineage>
</organism>
<feature type="compositionally biased region" description="Low complexity" evidence="1">
    <location>
        <begin position="277"/>
        <end position="305"/>
    </location>
</feature>
<evidence type="ECO:0000256" key="1">
    <source>
        <dbReference type="SAM" id="MobiDB-lite"/>
    </source>
</evidence>
<feature type="compositionally biased region" description="Low complexity" evidence="1">
    <location>
        <begin position="135"/>
        <end position="147"/>
    </location>
</feature>
<dbReference type="EMBL" id="ML000153">
    <property type="protein sequence ID" value="RKO84394.1"/>
    <property type="molecule type" value="Genomic_DNA"/>
</dbReference>
<keyword evidence="3" id="KW-1185">Reference proteome</keyword>
<dbReference type="AlphaFoldDB" id="A0A4P9VXF5"/>
<reference evidence="3" key="1">
    <citation type="journal article" date="2018" name="Nat. Microbiol.">
        <title>Leveraging single-cell genomics to expand the fungal tree of life.</title>
        <authorList>
            <person name="Ahrendt S.R."/>
            <person name="Quandt C.A."/>
            <person name="Ciobanu D."/>
            <person name="Clum A."/>
            <person name="Salamov A."/>
            <person name="Andreopoulos B."/>
            <person name="Cheng J.F."/>
            <person name="Woyke T."/>
            <person name="Pelin A."/>
            <person name="Henrissat B."/>
            <person name="Reynolds N.K."/>
            <person name="Benny G.L."/>
            <person name="Smith M.E."/>
            <person name="James T.Y."/>
            <person name="Grigoriev I.V."/>
        </authorList>
    </citation>
    <scope>NUCLEOTIDE SEQUENCE [LARGE SCALE GENOMIC DNA]</scope>
</reference>
<gene>
    <name evidence="2" type="ORF">BDK51DRAFT_33892</name>
</gene>
<name>A0A4P9VXF5_9FUNG</name>
<feature type="region of interest" description="Disordered" evidence="1">
    <location>
        <begin position="134"/>
        <end position="176"/>
    </location>
</feature>
<feature type="region of interest" description="Disordered" evidence="1">
    <location>
        <begin position="277"/>
        <end position="313"/>
    </location>
</feature>
<feature type="non-terminal residue" evidence="2">
    <location>
        <position position="1"/>
    </location>
</feature>
<sequence>AEPLVRQLQLPAEHEQEPATLAEEQPQAAAFERQLQDPAAQAQVAAALGLSSATSQPQAEPLVRQLQLPAEHAQEEAALKEEEVQPQAEDLVRQSQEPVAQAQAAAALGFSSATSQPQAEALVRHLQLPAEHGQEPATLAEEQPQAEALERQSHDPAAQAQAAAALGFSSATSQPQADPLVRQLQLPAEHEQEPEAFEEEELQPHAEPLVRQSHEPAAQGQGIAALGLASATWSGLEVGREGVNNRLCKERYQKKTDRMFTSQPHAAPLVRQLQFPGEQGHAGAAAGAEQEQEAAPLARQQQLPAEQEHEGAIGRKDWRGRVEGWLAIGSRRSESCYEGETAAGEAAYKDFGHVAGIAPGVEFSWILLAMRRRLAILPRRNSADALPNFRAAPSEQSEPW</sequence>